<name>A0AAV1HXW2_9CHLO</name>
<evidence type="ECO:0000256" key="11">
    <source>
        <dbReference type="ARBA" id="ARBA00023034"/>
    </source>
</evidence>
<dbReference type="EMBL" id="CAUYUE010000004">
    <property type="protein sequence ID" value="CAK0761995.1"/>
    <property type="molecule type" value="Genomic_DNA"/>
</dbReference>
<evidence type="ECO:0000256" key="4">
    <source>
        <dbReference type="ARBA" id="ARBA00007658"/>
    </source>
</evidence>
<dbReference type="SUPFAM" id="SSF48225">
    <property type="entry name" value="Seven-hairpin glycosidases"/>
    <property type="match status" value="1"/>
</dbReference>
<accession>A0AAV1HXW2</accession>
<evidence type="ECO:0000256" key="8">
    <source>
        <dbReference type="ARBA" id="ARBA00022837"/>
    </source>
</evidence>
<keyword evidence="13 20" id="KW-1015">Disulfide bond</keyword>
<gene>
    <name evidence="22" type="ORF">CVIRNUC_002913</name>
</gene>
<protein>
    <recommendedName>
        <fullName evidence="21">alpha-1,2-Mannosidase</fullName>
        <ecNumber evidence="21">3.2.1.-</ecNumber>
    </recommendedName>
</protein>
<comment type="pathway">
    <text evidence="3">Protein modification; protein glycosylation.</text>
</comment>
<evidence type="ECO:0000256" key="12">
    <source>
        <dbReference type="ARBA" id="ARBA00023136"/>
    </source>
</evidence>
<dbReference type="Pfam" id="PF01532">
    <property type="entry name" value="Glyco_hydro_47"/>
    <property type="match status" value="1"/>
</dbReference>
<evidence type="ECO:0000256" key="7">
    <source>
        <dbReference type="ARBA" id="ARBA00022801"/>
    </source>
</evidence>
<comment type="similarity">
    <text evidence="4 21">Belongs to the glycosyl hydrolase 47 family.</text>
</comment>
<keyword evidence="11" id="KW-0333">Golgi apparatus</keyword>
<comment type="catalytic activity">
    <reaction evidence="16">
        <text>N(4)-(alpha-D-Man-(1-&gt;2)-alpha-D-Man-(1-&gt;2)-alpha-D-Man-(1-&gt;3)-[alpha-D-Man-(1-&gt;3)-[alpha-D-Man-(1-&gt;2)-alpha-D-Man-(1-&gt;6)]-alpha-D-Man-(1-&gt;6)]-beta-D-Man-(1-&gt;4)-beta-D-GlcNAc-(1-&gt;4)-beta-D-GlcNAc)-L-asparaginyl-[protein] (N-glucan mannose isomer 8A1,2,3B1,3) + 3 H2O = N(4)-(alpha-D-Man-(1-&gt;3)-[alpha-D-Man-(1-&gt;3)-[alpha-D-Man-(1-&gt;6)]-alpha-D-Man-(1-&gt;6)]-beta-D-Man-(1-&gt;4)-beta-D-GlcNAc-(1-&gt;4)-beta-D-GlcNAc)-L-asparaginyl-[protein] (N-glucan mannose isomer 5A1,2) + 3 beta-D-mannose</text>
        <dbReference type="Rhea" id="RHEA:56028"/>
        <dbReference type="Rhea" id="RHEA-COMP:14358"/>
        <dbReference type="Rhea" id="RHEA-COMP:14367"/>
        <dbReference type="ChEBI" id="CHEBI:15377"/>
        <dbReference type="ChEBI" id="CHEBI:28563"/>
        <dbReference type="ChEBI" id="CHEBI:59087"/>
        <dbReference type="ChEBI" id="CHEBI:60628"/>
        <dbReference type="EC" id="3.2.1.113"/>
    </reaction>
</comment>
<keyword evidence="9" id="KW-0735">Signal-anchor</keyword>
<proteinExistence type="inferred from homology"/>
<feature type="binding site" evidence="19">
    <location>
        <position position="624"/>
    </location>
    <ligand>
        <name>Ca(2+)</name>
        <dbReference type="ChEBI" id="CHEBI:29108"/>
    </ligand>
</feature>
<evidence type="ECO:0000256" key="2">
    <source>
        <dbReference type="ARBA" id="ARBA00004323"/>
    </source>
</evidence>
<dbReference type="InterPro" id="IPR036026">
    <property type="entry name" value="Seven-hairpin_glycosidases"/>
</dbReference>
<dbReference type="GO" id="GO:0004571">
    <property type="term" value="F:mannosyl-oligosaccharide 1,2-alpha-mannosidase activity"/>
    <property type="evidence" value="ECO:0007669"/>
    <property type="project" value="UniProtKB-EC"/>
</dbReference>
<organism evidence="22 23">
    <name type="scientific">Coccomyxa viridis</name>
    <dbReference type="NCBI Taxonomy" id="1274662"/>
    <lineage>
        <taxon>Eukaryota</taxon>
        <taxon>Viridiplantae</taxon>
        <taxon>Chlorophyta</taxon>
        <taxon>core chlorophytes</taxon>
        <taxon>Trebouxiophyceae</taxon>
        <taxon>Trebouxiophyceae incertae sedis</taxon>
        <taxon>Coccomyxaceae</taxon>
        <taxon>Coccomyxa</taxon>
    </lineage>
</organism>
<feature type="active site" evidence="18">
    <location>
        <position position="404"/>
    </location>
</feature>
<comment type="caution">
    <text evidence="22">The sequence shown here is derived from an EMBL/GenBank/DDBJ whole genome shotgun (WGS) entry which is preliminary data.</text>
</comment>
<dbReference type="AlphaFoldDB" id="A0AAV1HXW2"/>
<feature type="disulfide bond" evidence="20">
    <location>
        <begin position="468"/>
        <end position="502"/>
    </location>
</feature>
<feature type="active site" description="Proton donor" evidence="18">
    <location>
        <position position="516"/>
    </location>
</feature>
<dbReference type="Gene3D" id="1.50.10.10">
    <property type="match status" value="1"/>
</dbReference>
<dbReference type="EC" id="3.2.1.-" evidence="21"/>
<evidence type="ECO:0000256" key="9">
    <source>
        <dbReference type="ARBA" id="ARBA00022968"/>
    </source>
</evidence>
<evidence type="ECO:0000256" key="3">
    <source>
        <dbReference type="ARBA" id="ARBA00004922"/>
    </source>
</evidence>
<evidence type="ECO:0000256" key="5">
    <source>
        <dbReference type="ARBA" id="ARBA00022692"/>
    </source>
</evidence>
<evidence type="ECO:0000256" key="13">
    <source>
        <dbReference type="ARBA" id="ARBA00023157"/>
    </source>
</evidence>
<dbReference type="GO" id="GO:0005783">
    <property type="term" value="C:endoplasmic reticulum"/>
    <property type="evidence" value="ECO:0007669"/>
    <property type="project" value="TreeGrafter"/>
</dbReference>
<evidence type="ECO:0000256" key="15">
    <source>
        <dbReference type="ARBA" id="ARBA00023295"/>
    </source>
</evidence>
<keyword evidence="14" id="KW-0325">Glycoprotein</keyword>
<comment type="subcellular location">
    <subcellularLocation>
        <location evidence="2">Golgi apparatus membrane</location>
        <topology evidence="2">Single-pass type II membrane protein</topology>
    </subcellularLocation>
</comment>
<evidence type="ECO:0000256" key="14">
    <source>
        <dbReference type="ARBA" id="ARBA00023180"/>
    </source>
</evidence>
<evidence type="ECO:0000256" key="10">
    <source>
        <dbReference type="ARBA" id="ARBA00022989"/>
    </source>
</evidence>
<keyword evidence="8 19" id="KW-0106">Calcium</keyword>
<feature type="active site" evidence="18">
    <location>
        <position position="537"/>
    </location>
</feature>
<dbReference type="PANTHER" id="PTHR11742">
    <property type="entry name" value="MANNOSYL-OLIGOSACCHARIDE ALPHA-1,2-MANNOSIDASE-RELATED"/>
    <property type="match status" value="1"/>
</dbReference>
<evidence type="ECO:0000256" key="16">
    <source>
        <dbReference type="ARBA" id="ARBA00047669"/>
    </source>
</evidence>
<dbReference type="PANTHER" id="PTHR11742:SF6">
    <property type="entry name" value="MANNOSYL-OLIGOSACCHARIDE ALPHA-1,2-MANNOSIDASE IA-RELATED"/>
    <property type="match status" value="1"/>
</dbReference>
<comment type="catalytic activity">
    <reaction evidence="17">
        <text>N(4)-(alpha-D-Man-(1-&gt;2)-alpha-D-Man-(1-&gt;2)-alpha-D-Man-(1-&gt;3)-[alpha-D-Man-(1-&gt;2)-alpha-D-Man-(1-&gt;3)-[alpha-D-Man-(1-&gt;2)-alpha-D-Man-(1-&gt;6)]-alpha-D-Man-(1-&gt;6)]-beta-D-Man-(1-&gt;4)-beta-D-GlcNAc-(1-&gt;4)-beta-D-GlcNAc)-L-asparaginyl-[protein] (N-glucan mannose isomer 9A1,2,3B1,2,3) + 4 H2O = N(4)-(alpha-D-Man-(1-&gt;3)-[alpha-D-Man-(1-&gt;3)-[alpha-D-Man-(1-&gt;6)]-alpha-D-Man-(1-&gt;6)]-beta-D-Man-(1-&gt;4)-beta-D-GlcNAc-(1-&gt;4)-beta-D-GlcNAc)-L-asparaginyl-[protein] (N-glucan mannose isomer 5A1,2) + 4 beta-D-mannose</text>
        <dbReference type="Rhea" id="RHEA:56008"/>
        <dbReference type="Rhea" id="RHEA-COMP:14356"/>
        <dbReference type="Rhea" id="RHEA-COMP:14367"/>
        <dbReference type="ChEBI" id="CHEBI:15377"/>
        <dbReference type="ChEBI" id="CHEBI:28563"/>
        <dbReference type="ChEBI" id="CHEBI:59087"/>
        <dbReference type="ChEBI" id="CHEBI:139493"/>
        <dbReference type="EC" id="3.2.1.113"/>
    </reaction>
</comment>
<dbReference type="InterPro" id="IPR050749">
    <property type="entry name" value="Glycosyl_Hydrolase_47"/>
</dbReference>
<reference evidence="22 23" key="1">
    <citation type="submission" date="2023-10" db="EMBL/GenBank/DDBJ databases">
        <authorList>
            <person name="Maclean D."/>
            <person name="Macfadyen A."/>
        </authorList>
    </citation>
    <scope>NUCLEOTIDE SEQUENCE [LARGE SCALE GENOMIC DNA]</scope>
</reference>
<keyword evidence="6 19" id="KW-0479">Metal-binding</keyword>
<dbReference type="GO" id="GO:0000139">
    <property type="term" value="C:Golgi membrane"/>
    <property type="evidence" value="ECO:0007669"/>
    <property type="project" value="UniProtKB-SubCell"/>
</dbReference>
<dbReference type="FunFam" id="1.50.10.10:FF:000017">
    <property type="entry name" value="alpha-1,2-Mannosidase"/>
    <property type="match status" value="1"/>
</dbReference>
<evidence type="ECO:0000256" key="6">
    <source>
        <dbReference type="ARBA" id="ARBA00022723"/>
    </source>
</evidence>
<evidence type="ECO:0000256" key="21">
    <source>
        <dbReference type="RuleBase" id="RU361193"/>
    </source>
</evidence>
<keyword evidence="7 21" id="KW-0378">Hydrolase</keyword>
<keyword evidence="5" id="KW-0812">Transmembrane</keyword>
<keyword evidence="12" id="KW-0472">Membrane</keyword>
<keyword evidence="23" id="KW-1185">Reference proteome</keyword>
<evidence type="ECO:0000256" key="19">
    <source>
        <dbReference type="PIRSR" id="PIRSR601382-2"/>
    </source>
</evidence>
<dbReference type="InterPro" id="IPR012341">
    <property type="entry name" value="6hp_glycosidase-like_sf"/>
</dbReference>
<dbReference type="GO" id="GO:0005975">
    <property type="term" value="P:carbohydrate metabolic process"/>
    <property type="evidence" value="ECO:0007669"/>
    <property type="project" value="InterPro"/>
</dbReference>
<evidence type="ECO:0000313" key="23">
    <source>
        <dbReference type="Proteomes" id="UP001314263"/>
    </source>
</evidence>
<sequence>MAGSGPRRPQSPYAKIVKVTLPFTLLAFYVVWMQGRSDQVAKAAAEVQSFSGAAARKPYLSFQKRRIEGSSSTFSALERHRKLINSDAAVGAAKQDVGSSSPLDSVQQPAKPALLSPLPLNLSTHGKAAKTDFSAVAVAVKDIAARNAALASAQFGDKGASSVVGAASGWAALRDPPESGAPADETDRRRRAVKGAMRDSWAAYVRSAWGQDELLPVSGFGTQAFCNTGASLLDALDTLWIMDMKQEFARGRDWVAHNMTFTEICQTSLFELVIRGVGGLLSAYDLSKDSIFLTRAVDIADRMMGAFDTPTGIPLGQINLGTNISSATTWAGSGNSVLSELGSVQMEFVHLSTCSGNASYGVAAERVIEVLHDKFGDQALLPTSINFSTGGPGGGDISMGALADSYYEYLLKVWILKGRNDELYRSMWVQAMDAMLARLVGIAEKDQLQYVGNMNGNNLMKRMEHLTCFVAGNLALGVVNGAVSGEKAEQYLGAAKNITRTCFEMYNKMPTGLGPETVDFSTGTLQKGAGYNILRPEAVEAICMLYRITNDTIYRDWGWQIFEAFDKYSKVARGGYSGVSDVGVIPPAQDNKMQSFWLAETLKYLYLLFSPPSTISLDEWVFNTEAHPFALQTKGQLVKSAASDDASSQLMQ</sequence>
<dbReference type="GO" id="GO:0009100">
    <property type="term" value="P:glycoprotein metabolic process"/>
    <property type="evidence" value="ECO:0007669"/>
    <property type="project" value="UniProtKB-ARBA"/>
</dbReference>
<evidence type="ECO:0000313" key="22">
    <source>
        <dbReference type="EMBL" id="CAK0761995.1"/>
    </source>
</evidence>
<dbReference type="Proteomes" id="UP001314263">
    <property type="component" value="Unassembled WGS sequence"/>
</dbReference>
<dbReference type="PRINTS" id="PR00747">
    <property type="entry name" value="GLYHDRLASE47"/>
</dbReference>
<evidence type="ECO:0000256" key="20">
    <source>
        <dbReference type="PIRSR" id="PIRSR601382-3"/>
    </source>
</evidence>
<comment type="cofactor">
    <cofactor evidence="1 19">
        <name>Ca(2+)</name>
        <dbReference type="ChEBI" id="CHEBI:29108"/>
    </cofactor>
</comment>
<dbReference type="GO" id="GO:0005509">
    <property type="term" value="F:calcium ion binding"/>
    <property type="evidence" value="ECO:0007669"/>
    <property type="project" value="InterPro"/>
</dbReference>
<feature type="active site" description="Proton donor" evidence="18">
    <location>
        <position position="271"/>
    </location>
</feature>
<keyword evidence="15 21" id="KW-0326">Glycosidase</keyword>
<evidence type="ECO:0000256" key="18">
    <source>
        <dbReference type="PIRSR" id="PIRSR601382-1"/>
    </source>
</evidence>
<keyword evidence="10" id="KW-1133">Transmembrane helix</keyword>
<evidence type="ECO:0000256" key="17">
    <source>
        <dbReference type="ARBA" id="ARBA00048605"/>
    </source>
</evidence>
<evidence type="ECO:0000256" key="1">
    <source>
        <dbReference type="ARBA" id="ARBA00001913"/>
    </source>
</evidence>
<dbReference type="InterPro" id="IPR001382">
    <property type="entry name" value="Glyco_hydro_47"/>
</dbReference>